<dbReference type="RefSeq" id="WP_045668929.1">
    <property type="nucleotide sequence ID" value="NZ_CP011058.1"/>
</dbReference>
<dbReference type="GO" id="GO:0046872">
    <property type="term" value="F:metal ion binding"/>
    <property type="evidence" value="ECO:0007669"/>
    <property type="project" value="UniProtKB-KW"/>
</dbReference>
<feature type="binding site" evidence="1">
    <location>
        <position position="193"/>
    </location>
    <ligand>
        <name>Zn(2+)</name>
        <dbReference type="ChEBI" id="CHEBI:29105"/>
        <label>2</label>
    </ligand>
</feature>
<feature type="binding site" evidence="1">
    <location>
        <position position="227"/>
    </location>
    <ligand>
        <name>Zn(2+)</name>
        <dbReference type="ChEBI" id="CHEBI:29105"/>
        <label>2</label>
    </ligand>
</feature>
<name>A0A0D5NDM2_9BACL</name>
<feature type="binding site" evidence="1">
    <location>
        <position position="286"/>
    </location>
    <ligand>
        <name>Zn(2+)</name>
        <dbReference type="ChEBI" id="CHEBI:29105"/>
        <label>1</label>
    </ligand>
</feature>
<dbReference type="InterPro" id="IPR006680">
    <property type="entry name" value="Amidohydro-rel"/>
</dbReference>
<keyword evidence="1" id="KW-0862">Zinc</keyword>
<feature type="binding site" evidence="1">
    <location>
        <position position="64"/>
    </location>
    <ligand>
        <name>Zn(2+)</name>
        <dbReference type="ChEBI" id="CHEBI:29105"/>
        <label>1</label>
    </ligand>
</feature>
<gene>
    <name evidence="4" type="ORF">VN24_01215</name>
</gene>
<feature type="binding site" evidence="1">
    <location>
        <position position="62"/>
    </location>
    <ligand>
        <name>Zn(2+)</name>
        <dbReference type="ChEBI" id="CHEBI:29105"/>
        <label>1</label>
    </ligand>
</feature>
<dbReference type="Gene3D" id="3.20.20.140">
    <property type="entry name" value="Metal-dependent hydrolases"/>
    <property type="match status" value="1"/>
</dbReference>
<dbReference type="PATRIC" id="fig|1126833.4.peg.274"/>
<dbReference type="PANTHER" id="PTHR42717:SF1">
    <property type="entry name" value="IMIDAZOLONEPROPIONASE AND RELATED AMIDOHYDROLASES"/>
    <property type="match status" value="1"/>
</dbReference>
<dbReference type="SUPFAM" id="SSF51338">
    <property type="entry name" value="Composite domain of metallo-dependent hydrolases"/>
    <property type="match status" value="1"/>
</dbReference>
<feature type="binding site" description="via carbamate group" evidence="1">
    <location>
        <position position="160"/>
    </location>
    <ligand>
        <name>Zn(2+)</name>
        <dbReference type="ChEBI" id="CHEBI:29105"/>
        <label>2</label>
    </ligand>
</feature>
<evidence type="ECO:0000256" key="2">
    <source>
        <dbReference type="PIRSR" id="PIRSR039004-2"/>
    </source>
</evidence>
<dbReference type="HOGENOM" id="CLU_036699_2_0_9"/>
<organism evidence="4 5">
    <name type="scientific">Paenibacillus beijingensis</name>
    <dbReference type="NCBI Taxonomy" id="1126833"/>
    <lineage>
        <taxon>Bacteria</taxon>
        <taxon>Bacillati</taxon>
        <taxon>Bacillota</taxon>
        <taxon>Bacilli</taxon>
        <taxon>Bacillales</taxon>
        <taxon>Paenibacillaceae</taxon>
        <taxon>Paenibacillus</taxon>
    </lineage>
</organism>
<reference evidence="4 5" key="1">
    <citation type="journal article" date="2015" name="J. Biotechnol.">
        <title>Complete genome sequence of Paenibacillus beijingensis 7188(T) (=DSM 24997(T)), a novel rhizobacterium from jujube garden soil.</title>
        <authorList>
            <person name="Kwak Y."/>
            <person name="Shin J.H."/>
        </authorList>
    </citation>
    <scope>NUCLEOTIDE SEQUENCE [LARGE SCALE GENOMIC DNA]</scope>
    <source>
        <strain evidence="4 5">DSM 24997</strain>
    </source>
</reference>
<dbReference type="KEGG" id="pbj:VN24_01215"/>
<dbReference type="GO" id="GO:0016810">
    <property type="term" value="F:hydrolase activity, acting on carbon-nitrogen (but not peptide) bonds"/>
    <property type="evidence" value="ECO:0007669"/>
    <property type="project" value="InterPro"/>
</dbReference>
<dbReference type="GO" id="GO:0019213">
    <property type="term" value="F:deacetylase activity"/>
    <property type="evidence" value="ECO:0007669"/>
    <property type="project" value="InterPro"/>
</dbReference>
<feature type="modified residue" description="N6-carboxylysine" evidence="2">
    <location>
        <position position="160"/>
    </location>
</feature>
<dbReference type="PANTHER" id="PTHR42717">
    <property type="entry name" value="DIHYDROOROTASE-RELATED"/>
    <property type="match status" value="1"/>
</dbReference>
<dbReference type="InterPro" id="IPR011059">
    <property type="entry name" value="Metal-dep_hydrolase_composite"/>
</dbReference>
<feature type="binding site" description="via carbamate group" evidence="1">
    <location>
        <position position="160"/>
    </location>
    <ligand>
        <name>Zn(2+)</name>
        <dbReference type="ChEBI" id="CHEBI:29105"/>
        <label>1</label>
    </ligand>
</feature>
<keyword evidence="1" id="KW-0479">Metal-binding</keyword>
<dbReference type="AlphaFoldDB" id="A0A0D5NDM2"/>
<evidence type="ECO:0000259" key="3">
    <source>
        <dbReference type="Pfam" id="PF01979"/>
    </source>
</evidence>
<feature type="domain" description="Amidohydrolase-related" evidence="3">
    <location>
        <begin position="53"/>
        <end position="352"/>
    </location>
</feature>
<evidence type="ECO:0000313" key="5">
    <source>
        <dbReference type="Proteomes" id="UP000032633"/>
    </source>
</evidence>
<keyword evidence="5" id="KW-1185">Reference proteome</keyword>
<dbReference type="Pfam" id="PF01979">
    <property type="entry name" value="Amidohydro_1"/>
    <property type="match status" value="1"/>
</dbReference>
<protein>
    <submittedName>
        <fullName evidence="4">Dihydroorotase</fullName>
    </submittedName>
</protein>
<accession>A0A0D5NDM2</accession>
<dbReference type="NCBIfam" id="NF006689">
    <property type="entry name" value="PRK09237.1"/>
    <property type="match status" value="1"/>
</dbReference>
<dbReference type="EMBL" id="CP011058">
    <property type="protein sequence ID" value="AJY73494.1"/>
    <property type="molecule type" value="Genomic_DNA"/>
</dbReference>
<dbReference type="STRING" id="1126833.VN24_01215"/>
<dbReference type="Gene3D" id="2.30.40.10">
    <property type="entry name" value="Urease, subunit C, domain 1"/>
    <property type="match status" value="1"/>
</dbReference>
<dbReference type="PIRSF" id="PIRSF039004">
    <property type="entry name" value="ADE_EF_0837"/>
    <property type="match status" value="1"/>
</dbReference>
<dbReference type="Proteomes" id="UP000032633">
    <property type="component" value="Chromosome"/>
</dbReference>
<evidence type="ECO:0000256" key="1">
    <source>
        <dbReference type="PIRSR" id="PIRSR039004-1"/>
    </source>
</evidence>
<evidence type="ECO:0000313" key="4">
    <source>
        <dbReference type="EMBL" id="AJY73494.1"/>
    </source>
</evidence>
<dbReference type="InterPro" id="IPR020043">
    <property type="entry name" value="Deacetylase_Atu3266-like"/>
</dbReference>
<dbReference type="SUPFAM" id="SSF51556">
    <property type="entry name" value="Metallo-dependent hydrolases"/>
    <property type="match status" value="1"/>
</dbReference>
<reference evidence="5" key="2">
    <citation type="submission" date="2015-03" db="EMBL/GenBank/DDBJ databases">
        <title>Genome sequence of Paenibacillus beijingensis strain DSM 24997T.</title>
        <authorList>
            <person name="Kwak Y."/>
            <person name="Shin J.-H."/>
        </authorList>
    </citation>
    <scope>NUCLEOTIDE SEQUENCE [LARGE SCALE GENOMIC DNA]</scope>
    <source>
        <strain evidence="5">DSM 24997</strain>
    </source>
</reference>
<sequence length="402" mass="43502">MYDMIIKGGRLLSKSDGLDVIGDIAVKNGKIAAIGGTLESGPDTVVIDAKDCYVSPGFIDLHIHGYAYNTDYGTFPDKVGVLTGVTTVVDQGSCGALTFPGFKHYMIETSKSRVLSFINIGAVGTIKGSMLPPLHGPQSVDVRVTIETIEENRDIIRGIKTHAEMGGYSRWGLEVLRLAKKASRATKVPCYVHTGKLFTFDEDRIPNPDEVLPEAVQLLDSGDILTHCFTANEGGILARNGKVHPEIIEALERGIVLDVGYGEHFSFEIADKVLDQGIVPTVLSSDVHAPFNKPHSLEVSYGLNKAMSRMLALGFDLPTVIDMVTAKPASLIGLSDEIGHLETGKEADITVFAIESGRFEYKDPWGTSRMGDKKLKAKYCIKSGEAIELAEDEESNLVEFAG</sequence>
<dbReference type="InterPro" id="IPR032466">
    <property type="entry name" value="Metal_Hydrolase"/>
</dbReference>
<dbReference type="OrthoDB" id="9796020at2"/>
<proteinExistence type="predicted"/>